<evidence type="ECO:0008006" key="3">
    <source>
        <dbReference type="Google" id="ProtNLM"/>
    </source>
</evidence>
<evidence type="ECO:0000313" key="2">
    <source>
        <dbReference type="Proteomes" id="UP000573001"/>
    </source>
</evidence>
<proteinExistence type="predicted"/>
<reference evidence="1 2" key="1">
    <citation type="submission" date="2020-05" db="EMBL/GenBank/DDBJ databases">
        <title>Genome Sequencing of Type Strains.</title>
        <authorList>
            <person name="Lemaire J.F."/>
            <person name="Inderbitzin P."/>
            <person name="Gregorio O.A."/>
            <person name="Collins S.B."/>
            <person name="Wespe N."/>
            <person name="Knight-Connoni V."/>
        </authorList>
    </citation>
    <scope>NUCLEOTIDE SEQUENCE [LARGE SCALE GENOMIC DNA]</scope>
    <source>
        <strain evidence="1 2">ATCC 19096</strain>
    </source>
</reference>
<organism evidence="1 2">
    <name type="scientific">Curtobacterium pusillum</name>
    <dbReference type="NCBI Taxonomy" id="69373"/>
    <lineage>
        <taxon>Bacteria</taxon>
        <taxon>Bacillati</taxon>
        <taxon>Actinomycetota</taxon>
        <taxon>Actinomycetes</taxon>
        <taxon>Micrococcales</taxon>
        <taxon>Microbacteriaceae</taxon>
        <taxon>Curtobacterium</taxon>
    </lineage>
</organism>
<dbReference type="Proteomes" id="UP000573001">
    <property type="component" value="Unassembled WGS sequence"/>
</dbReference>
<accession>A0ABX2M4X2</accession>
<evidence type="ECO:0000313" key="1">
    <source>
        <dbReference type="EMBL" id="NUU13170.1"/>
    </source>
</evidence>
<dbReference type="InterPro" id="IPR038570">
    <property type="entry name" value="HicA_sf"/>
</dbReference>
<gene>
    <name evidence="1" type="ORF">HP507_04880</name>
</gene>
<protein>
    <recommendedName>
        <fullName evidence="3">Type II toxin-antitoxin system HicA family toxin</fullName>
    </recommendedName>
</protein>
<dbReference type="Gene3D" id="3.30.920.30">
    <property type="entry name" value="Hypothetical protein"/>
    <property type="match status" value="1"/>
</dbReference>
<keyword evidence="2" id="KW-1185">Reference proteome</keyword>
<comment type="caution">
    <text evidence="1">The sequence shown here is derived from an EMBL/GenBank/DDBJ whole genome shotgun (WGS) entry which is preliminary data.</text>
</comment>
<sequence length="44" mass="4849">MRGSHEVWCGPGGGRLVLPRHRELSPGVVRQVLAVFPDAPDGWR</sequence>
<name>A0ABX2M4X2_9MICO</name>
<dbReference type="EMBL" id="JABMCE010000060">
    <property type="protein sequence ID" value="NUU13170.1"/>
    <property type="molecule type" value="Genomic_DNA"/>
</dbReference>